<dbReference type="SMART" id="SM00671">
    <property type="entry name" value="SEL1"/>
    <property type="match status" value="2"/>
</dbReference>
<dbReference type="Proteomes" id="UP001469089">
    <property type="component" value="Unassembled WGS sequence"/>
</dbReference>
<accession>A0ABV1LLC1</accession>
<evidence type="ECO:0000313" key="2">
    <source>
        <dbReference type="Proteomes" id="UP001469089"/>
    </source>
</evidence>
<name>A0ABV1LLC1_9BURK</name>
<evidence type="ECO:0008006" key="3">
    <source>
        <dbReference type="Google" id="ProtNLM"/>
    </source>
</evidence>
<dbReference type="Gene3D" id="1.25.40.10">
    <property type="entry name" value="Tetratricopeptide repeat domain"/>
    <property type="match status" value="1"/>
</dbReference>
<dbReference type="Pfam" id="PF08238">
    <property type="entry name" value="Sel1"/>
    <property type="match status" value="2"/>
</dbReference>
<dbReference type="EMBL" id="JAOALG010000001">
    <property type="protein sequence ID" value="MEQ5840077.1"/>
    <property type="molecule type" value="Genomic_DNA"/>
</dbReference>
<dbReference type="PANTHER" id="PTHR11102:SF160">
    <property type="entry name" value="ERAD-ASSOCIATED E3 UBIQUITIN-PROTEIN LIGASE COMPONENT HRD3"/>
    <property type="match status" value="1"/>
</dbReference>
<evidence type="ECO:0000313" key="1">
    <source>
        <dbReference type="EMBL" id="MEQ5840077.1"/>
    </source>
</evidence>
<reference evidence="1 2" key="1">
    <citation type="journal article" date="2024" name="Chem. Sci.">
        <title>Discovery of a lagriamide polyketide by integrated genome mining, isotopic labeling, and untargeted metabolomics.</title>
        <authorList>
            <person name="Fergusson C.H."/>
            <person name="Saulog J."/>
            <person name="Paulo B.S."/>
            <person name="Wilson D.M."/>
            <person name="Liu D.Y."/>
            <person name="Morehouse N.J."/>
            <person name="Waterworth S."/>
            <person name="Barkei J."/>
            <person name="Gray C.A."/>
            <person name="Kwan J.C."/>
            <person name="Eustaquio A.S."/>
            <person name="Linington R.G."/>
        </authorList>
    </citation>
    <scope>NUCLEOTIDE SEQUENCE [LARGE SCALE GENOMIC DNA]</scope>
    <source>
        <strain evidence="1 2">RL17-338-BIF-B</strain>
    </source>
</reference>
<dbReference type="RefSeq" id="WP_349542336.1">
    <property type="nucleotide sequence ID" value="NZ_JAOALG010000001.1"/>
</dbReference>
<sequence>MIGMRRASISIERQEWDREPDDAGLELAATLGYSEAEGAFQSLIAKGSVLAMVNLANVYEFRPEENGGPDFVLAEYWYRKSIDAGSAVSTLPAGYFYLRRKKYKEAQQVFAVGVERGYAPSVLRLAHLYANGLGVEKNDARADELLTQASKLGNLLAKMWLAERYMSTKGDYLKIAKGLCLICVAAAQYHYERRYRPWSEKLKK</sequence>
<proteinExistence type="predicted"/>
<gene>
    <name evidence="1" type="ORF">N0A02_11630</name>
</gene>
<dbReference type="InterPro" id="IPR011990">
    <property type="entry name" value="TPR-like_helical_dom_sf"/>
</dbReference>
<keyword evidence="2" id="KW-1185">Reference proteome</keyword>
<comment type="caution">
    <text evidence="1">The sequence shown here is derived from an EMBL/GenBank/DDBJ whole genome shotgun (WGS) entry which is preliminary data.</text>
</comment>
<dbReference type="InterPro" id="IPR006597">
    <property type="entry name" value="Sel1-like"/>
</dbReference>
<dbReference type="InterPro" id="IPR050767">
    <property type="entry name" value="Sel1_AlgK"/>
</dbReference>
<dbReference type="PANTHER" id="PTHR11102">
    <property type="entry name" value="SEL-1-LIKE PROTEIN"/>
    <property type="match status" value="1"/>
</dbReference>
<dbReference type="SUPFAM" id="SSF81901">
    <property type="entry name" value="HCP-like"/>
    <property type="match status" value="1"/>
</dbReference>
<protein>
    <recommendedName>
        <fullName evidence="3">Sel1 repeat-containing protein</fullName>
    </recommendedName>
</protein>
<organism evidence="1 2">
    <name type="scientific">Paraburkholderia acidicola</name>
    <dbReference type="NCBI Taxonomy" id="1912599"/>
    <lineage>
        <taxon>Bacteria</taxon>
        <taxon>Pseudomonadati</taxon>
        <taxon>Pseudomonadota</taxon>
        <taxon>Betaproteobacteria</taxon>
        <taxon>Burkholderiales</taxon>
        <taxon>Burkholderiaceae</taxon>
        <taxon>Paraburkholderia</taxon>
    </lineage>
</organism>